<dbReference type="EMBL" id="JAENGY010000821">
    <property type="protein sequence ID" value="KAG6956118.1"/>
    <property type="molecule type" value="Genomic_DNA"/>
</dbReference>
<evidence type="ECO:0000313" key="2">
    <source>
        <dbReference type="Proteomes" id="UP000709295"/>
    </source>
</evidence>
<evidence type="ECO:0000313" key="1">
    <source>
        <dbReference type="EMBL" id="KAG6956118.1"/>
    </source>
</evidence>
<dbReference type="AlphaFoldDB" id="A0A8J5M569"/>
<sequence>MPFKPPSSNQASICGVASGEPSGRLERLHSPNYWASRRRTNSADAKSLRGRDAREVREANLVQRFQVYCLAQEHSQGGFNRIRATMYVIDLYEDKLGFTYYRNSVNGKLAKDLVMNTVELQCLSIHQVQVLSRVPLDTGCMISAAPTILNRTTRFGFLTSKLIRMKLTNFL</sequence>
<gene>
    <name evidence="1" type="ORF">JG688_00011565</name>
</gene>
<protein>
    <submittedName>
        <fullName evidence="1">Uncharacterized protein</fullName>
    </submittedName>
</protein>
<accession>A0A8J5M569</accession>
<organism evidence="1 2">
    <name type="scientific">Phytophthora aleatoria</name>
    <dbReference type="NCBI Taxonomy" id="2496075"/>
    <lineage>
        <taxon>Eukaryota</taxon>
        <taxon>Sar</taxon>
        <taxon>Stramenopiles</taxon>
        <taxon>Oomycota</taxon>
        <taxon>Peronosporomycetes</taxon>
        <taxon>Peronosporales</taxon>
        <taxon>Peronosporaceae</taxon>
        <taxon>Phytophthora</taxon>
    </lineage>
</organism>
<proteinExistence type="predicted"/>
<dbReference type="Proteomes" id="UP000709295">
    <property type="component" value="Unassembled WGS sequence"/>
</dbReference>
<keyword evidence="2" id="KW-1185">Reference proteome</keyword>
<name>A0A8J5M569_9STRA</name>
<comment type="caution">
    <text evidence="1">The sequence shown here is derived from an EMBL/GenBank/DDBJ whole genome shotgun (WGS) entry which is preliminary data.</text>
</comment>
<reference evidence="1" key="1">
    <citation type="submission" date="2021-01" db="EMBL/GenBank/DDBJ databases">
        <title>Phytophthora aleatoria, a newly-described species from Pinus radiata is distinct from Phytophthora cactorum isolates based on comparative genomics.</title>
        <authorList>
            <person name="Mcdougal R."/>
            <person name="Panda P."/>
            <person name="Williams N."/>
            <person name="Studholme D.J."/>
        </authorList>
    </citation>
    <scope>NUCLEOTIDE SEQUENCE</scope>
    <source>
        <strain evidence="1">NZFS 4037</strain>
    </source>
</reference>